<comment type="caution">
    <text evidence="1">The sequence shown here is derived from an EMBL/GenBank/DDBJ whole genome shotgun (WGS) entry which is preliminary data.</text>
</comment>
<name>A0ACD3SLY4_9BURK</name>
<accession>A0ACD3SLY4</accession>
<dbReference type="Proteomes" id="UP000004277">
    <property type="component" value="Unassembled WGS sequence"/>
</dbReference>
<keyword evidence="2" id="KW-1185">Reference proteome</keyword>
<proteinExistence type="predicted"/>
<evidence type="ECO:0000313" key="1">
    <source>
        <dbReference type="EMBL" id="TMS57190.1"/>
    </source>
</evidence>
<protein>
    <submittedName>
        <fullName evidence="1">Caspase family protein</fullName>
    </submittedName>
</protein>
<sequence>MAYTHASWIASAARTEATYIPAVGHAARTDTMRHVTAAANLHRRDRPTPQRAVPSGQDAALSFDSFSPWGVSGIVPYLRCPHRLAITMRIRLHRLLPSLILALAAVWSAGTNAATMRALLVGVSEYPSLDQNFQLEGPRNDIARMRDILSRRGFQATNMTVLADGVPSAELPTRANILDALDRLAKTATKEDTVLLYFAGHGSQQPADRTTEEGRAETDGLFEIFLPRDIGHWSGARGSVENALIKTELRAAVDRIRATGAFVWGVFDACHSATLVRGANPDVRMRYVNPMQLGVPQTVLDHAAREGSRMRGGPAPASLKPGSPALAGTGDGGSVFFYAAQTRETTPEMRLPVGHAEGRQYGLFGYMVMEALETGTPMTYRQMAQYVLARYGAMNETRVTPLFSGTALDQPVLGQQVPVVRQWALEAGAPLTVRAGALAGLIKGATLAVMADPLAPTDKALGYIRLTDVSLAMARAEPVTYRGKPALQLATLPKGTYARAVQSLPDYALRVSVDGRDCQQTACAGSATVKRLRGMPDAVPGTVLTWVDAPAQGDVLLKLRPDRIVLLPPSLHGTSCDTGTDGNGTCPQSATLLATADTKASLERRLATSLHAVARATNLLRLAARLSETGDATSRLEVSLRRASTEGTVDVAPEQVPTLRPGDRLAVAMRNTGLTPVDVTMLYLDARYGINTLFPDGAGASNRLEPNASHAFEIEITDDTLGMERLLTIAVDAGRGQERADFSFLAQPSLAQTRGATPGNEAAANDDVMAFMDAGFAAYRTRAARPAPQAPSARTSMRVYTFQIAR</sequence>
<reference evidence="1" key="1">
    <citation type="submission" date="2019-05" db="EMBL/GenBank/DDBJ databases">
        <title>Revised genome assembly of Burkholderiaceae (previously Ralstonia) sp. PBA.</title>
        <authorList>
            <person name="Gan H.M."/>
        </authorList>
    </citation>
    <scope>NUCLEOTIDE SEQUENCE</scope>
    <source>
        <strain evidence="1">PBA</strain>
    </source>
</reference>
<gene>
    <name evidence="1" type="ORF">MW7_014650</name>
</gene>
<dbReference type="EMBL" id="AKCV02000025">
    <property type="protein sequence ID" value="TMS57190.1"/>
    <property type="molecule type" value="Genomic_DNA"/>
</dbReference>
<organism evidence="1 2">
    <name type="scientific">Imbroritus primus</name>
    <dbReference type="NCBI Taxonomy" id="3058603"/>
    <lineage>
        <taxon>Bacteria</taxon>
        <taxon>Pseudomonadati</taxon>
        <taxon>Pseudomonadota</taxon>
        <taxon>Betaproteobacteria</taxon>
        <taxon>Burkholderiales</taxon>
        <taxon>Burkholderiaceae</taxon>
        <taxon>Imbroritus</taxon>
    </lineage>
</organism>
<evidence type="ECO:0000313" key="2">
    <source>
        <dbReference type="Proteomes" id="UP000004277"/>
    </source>
</evidence>